<reference evidence="1 2" key="1">
    <citation type="submission" date="2019-03" db="EMBL/GenBank/DDBJ databases">
        <title>Deep-cultivation of Planctomycetes and their phenomic and genomic characterization uncovers novel biology.</title>
        <authorList>
            <person name="Wiegand S."/>
            <person name="Jogler M."/>
            <person name="Boedeker C."/>
            <person name="Pinto D."/>
            <person name="Vollmers J."/>
            <person name="Rivas-Marin E."/>
            <person name="Kohn T."/>
            <person name="Peeters S.H."/>
            <person name="Heuer A."/>
            <person name="Rast P."/>
            <person name="Oberbeckmann S."/>
            <person name="Bunk B."/>
            <person name="Jeske O."/>
            <person name="Meyerdierks A."/>
            <person name="Storesund J.E."/>
            <person name="Kallscheuer N."/>
            <person name="Luecker S."/>
            <person name="Lage O.M."/>
            <person name="Pohl T."/>
            <person name="Merkel B.J."/>
            <person name="Hornburger P."/>
            <person name="Mueller R.-W."/>
            <person name="Bruemmer F."/>
            <person name="Labrenz M."/>
            <person name="Spormann A.M."/>
            <person name="Op den Camp H."/>
            <person name="Overmann J."/>
            <person name="Amann R."/>
            <person name="Jetten M.S.M."/>
            <person name="Mascher T."/>
            <person name="Medema M.H."/>
            <person name="Devos D.P."/>
            <person name="Kaster A.-K."/>
            <person name="Ovreas L."/>
            <person name="Rohde M."/>
            <person name="Galperin M.Y."/>
            <person name="Jogler C."/>
        </authorList>
    </citation>
    <scope>NUCLEOTIDE SEQUENCE [LARGE SCALE GENOMIC DNA]</scope>
    <source>
        <strain evidence="1 2">Enr10</strain>
    </source>
</reference>
<evidence type="ECO:0000313" key="2">
    <source>
        <dbReference type="Proteomes" id="UP000315647"/>
    </source>
</evidence>
<dbReference type="Proteomes" id="UP000315647">
    <property type="component" value="Chromosome"/>
</dbReference>
<proteinExistence type="predicted"/>
<organism evidence="1 2">
    <name type="scientific">Gimesia panareensis</name>
    <dbReference type="NCBI Taxonomy" id="2527978"/>
    <lineage>
        <taxon>Bacteria</taxon>
        <taxon>Pseudomonadati</taxon>
        <taxon>Planctomycetota</taxon>
        <taxon>Planctomycetia</taxon>
        <taxon>Planctomycetales</taxon>
        <taxon>Planctomycetaceae</taxon>
        <taxon>Gimesia</taxon>
    </lineage>
</organism>
<evidence type="ECO:0000313" key="1">
    <source>
        <dbReference type="EMBL" id="QDT29864.1"/>
    </source>
</evidence>
<protein>
    <submittedName>
        <fullName evidence="1">Uncharacterized protein</fullName>
    </submittedName>
</protein>
<dbReference type="RefSeq" id="WP_145451774.1">
    <property type="nucleotide sequence ID" value="NZ_CP037421.1"/>
</dbReference>
<sequence length="438" mass="50435">MVRKTTLSDQYGTVRIEHCDYWDLECPILRKAHKAADSALICRWRPADEISDQLPDDFELKFLCLKGKDSVRRLLPMTGSDLLLTNLFAGGLSILNRNQDLSAAERSSYRLMFHFFQRIKKLNNHLERNFASSQDLTVKRSGRETSGRKTVLPEYLGVAYGGEEAPWSLDRLQTEGKLLAKECGIENPDRKETISYGFFAAAKTSPMQLTNSEGIEFLVRIALYNEQNTVRCDPECQHWIEDRILTAIEEHMGDTQEEFDNWFAGPKNSFLTQISKRKSPFGKLNNGMVRWTLMDLGWKAYRYVGNCIHAQMRCFQNALPAPLNQSERKIYEMIYLKQDYLGDFPLLLLKERLPLLKAPMLSVLSGEDDFDFVGTIHQLLYYYSDMTDNRRGADRRTQFFSRACRPFGGVNNAYNKLVSNDISKLAMGDTRDDEGWND</sequence>
<keyword evidence="2" id="KW-1185">Reference proteome</keyword>
<dbReference type="EMBL" id="CP037421">
    <property type="protein sequence ID" value="QDT29864.1"/>
    <property type="molecule type" value="Genomic_DNA"/>
</dbReference>
<name>A0A517QE37_9PLAN</name>
<dbReference type="AlphaFoldDB" id="A0A517QE37"/>
<accession>A0A517QE37</accession>
<gene>
    <name evidence="1" type="ORF">Enr10x_52210</name>
</gene>